<dbReference type="GO" id="GO:0004497">
    <property type="term" value="F:monooxygenase activity"/>
    <property type="evidence" value="ECO:0007669"/>
    <property type="project" value="UniProtKB-KW"/>
</dbReference>
<keyword evidence="10 13" id="KW-0408">Iron</keyword>
<evidence type="ECO:0000256" key="5">
    <source>
        <dbReference type="ARBA" id="ARBA00022617"/>
    </source>
</evidence>
<organism evidence="14 15">
    <name type="scientific">Polyporus arcularius HHB13444</name>
    <dbReference type="NCBI Taxonomy" id="1314778"/>
    <lineage>
        <taxon>Eukaryota</taxon>
        <taxon>Fungi</taxon>
        <taxon>Dikarya</taxon>
        <taxon>Basidiomycota</taxon>
        <taxon>Agaricomycotina</taxon>
        <taxon>Agaricomycetes</taxon>
        <taxon>Polyporales</taxon>
        <taxon>Polyporaceae</taxon>
        <taxon>Polyporus</taxon>
    </lineage>
</organism>
<proteinExistence type="inferred from homology"/>
<protein>
    <submittedName>
        <fullName evidence="14">Cytochrome P450</fullName>
    </submittedName>
</protein>
<evidence type="ECO:0000256" key="2">
    <source>
        <dbReference type="ARBA" id="ARBA00004167"/>
    </source>
</evidence>
<comment type="pathway">
    <text evidence="3">Secondary metabolite biosynthesis.</text>
</comment>
<dbReference type="Proteomes" id="UP000308197">
    <property type="component" value="Unassembled WGS sequence"/>
</dbReference>
<dbReference type="InterPro" id="IPR050364">
    <property type="entry name" value="Cytochrome_P450_fung"/>
</dbReference>
<dbReference type="PRINTS" id="PR00385">
    <property type="entry name" value="P450"/>
</dbReference>
<dbReference type="InterPro" id="IPR036396">
    <property type="entry name" value="Cyt_P450_sf"/>
</dbReference>
<comment type="subcellular location">
    <subcellularLocation>
        <location evidence="2">Membrane</location>
        <topology evidence="2">Single-pass membrane protein</topology>
    </subcellularLocation>
</comment>
<dbReference type="PANTHER" id="PTHR46300">
    <property type="entry name" value="P450, PUTATIVE (EUROFUNG)-RELATED-RELATED"/>
    <property type="match status" value="1"/>
</dbReference>
<evidence type="ECO:0000256" key="11">
    <source>
        <dbReference type="ARBA" id="ARBA00023033"/>
    </source>
</evidence>
<dbReference type="AlphaFoldDB" id="A0A5C3NN23"/>
<name>A0A5C3NN23_9APHY</name>
<keyword evidence="6" id="KW-0812">Transmembrane</keyword>
<dbReference type="PRINTS" id="PR00463">
    <property type="entry name" value="EP450I"/>
</dbReference>
<sequence length="424" mass="48160">MVTVLTSHACAGSIFTIQNVGRPVVVINTVDVALDLLERRSHFSCRPRWPMAELLGRQKNVGFQYYGERLKRCRKLLHGAIGQSALSTTWSTFLDSQSLALLCRFRDSSEEPYVVISRCVEELLMRFTYGQEPNPEYRKLANEVMHETSIALQPGRWMVNLVPTRAYALLIMYVPSWLPGAGFKRWASSARENFFKLTREPFLEVKRSLNSATAESFVKHALQTCPGAPDDEDIIVSVAGSLYSAGTDTINAVILTLFLLLIRHPEVQERVYREISCVVGLDRLPDLSDRDSLPYLDSVLQESMRFNPPVPLVAHSNWKEESYGGHRIPQKTWVMANVWAMLHDEVEYPLASEFRPERFLPKVGYAPPRDPRSLIYGFGRRLCPGLHFANAYIFLVAARTLACYKLLPQDNRLPPPDFVTGLIR</sequence>
<evidence type="ECO:0000256" key="7">
    <source>
        <dbReference type="ARBA" id="ARBA00022723"/>
    </source>
</evidence>
<evidence type="ECO:0000256" key="9">
    <source>
        <dbReference type="ARBA" id="ARBA00023002"/>
    </source>
</evidence>
<reference evidence="14 15" key="1">
    <citation type="journal article" date="2019" name="Nat. Ecol. Evol.">
        <title>Megaphylogeny resolves global patterns of mushroom evolution.</title>
        <authorList>
            <person name="Varga T."/>
            <person name="Krizsan K."/>
            <person name="Foldi C."/>
            <person name="Dima B."/>
            <person name="Sanchez-Garcia M."/>
            <person name="Sanchez-Ramirez S."/>
            <person name="Szollosi G.J."/>
            <person name="Szarkandi J.G."/>
            <person name="Papp V."/>
            <person name="Albert L."/>
            <person name="Andreopoulos W."/>
            <person name="Angelini C."/>
            <person name="Antonin V."/>
            <person name="Barry K.W."/>
            <person name="Bougher N.L."/>
            <person name="Buchanan P."/>
            <person name="Buyck B."/>
            <person name="Bense V."/>
            <person name="Catcheside P."/>
            <person name="Chovatia M."/>
            <person name="Cooper J."/>
            <person name="Damon W."/>
            <person name="Desjardin D."/>
            <person name="Finy P."/>
            <person name="Geml J."/>
            <person name="Haridas S."/>
            <person name="Hughes K."/>
            <person name="Justo A."/>
            <person name="Karasinski D."/>
            <person name="Kautmanova I."/>
            <person name="Kiss B."/>
            <person name="Kocsube S."/>
            <person name="Kotiranta H."/>
            <person name="LaButti K.M."/>
            <person name="Lechner B.E."/>
            <person name="Liimatainen K."/>
            <person name="Lipzen A."/>
            <person name="Lukacs Z."/>
            <person name="Mihaltcheva S."/>
            <person name="Morgado L.N."/>
            <person name="Niskanen T."/>
            <person name="Noordeloos M.E."/>
            <person name="Ohm R.A."/>
            <person name="Ortiz-Santana B."/>
            <person name="Ovrebo C."/>
            <person name="Racz N."/>
            <person name="Riley R."/>
            <person name="Savchenko A."/>
            <person name="Shiryaev A."/>
            <person name="Soop K."/>
            <person name="Spirin V."/>
            <person name="Szebenyi C."/>
            <person name="Tomsovsky M."/>
            <person name="Tulloss R.E."/>
            <person name="Uehling J."/>
            <person name="Grigoriev I.V."/>
            <person name="Vagvolgyi C."/>
            <person name="Papp T."/>
            <person name="Martin F.M."/>
            <person name="Miettinen O."/>
            <person name="Hibbett D.S."/>
            <person name="Nagy L.G."/>
        </authorList>
    </citation>
    <scope>NUCLEOTIDE SEQUENCE [LARGE SCALE GENOMIC DNA]</scope>
    <source>
        <strain evidence="14 15">HHB13444</strain>
    </source>
</reference>
<keyword evidence="11" id="KW-0503">Monooxygenase</keyword>
<comment type="similarity">
    <text evidence="4">Belongs to the cytochrome P450 family.</text>
</comment>
<feature type="binding site" description="axial binding residue" evidence="13">
    <location>
        <position position="383"/>
    </location>
    <ligand>
        <name>heme</name>
        <dbReference type="ChEBI" id="CHEBI:30413"/>
    </ligand>
    <ligandPart>
        <name>Fe</name>
        <dbReference type="ChEBI" id="CHEBI:18248"/>
    </ligandPart>
</feature>
<dbReference type="GO" id="GO:0020037">
    <property type="term" value="F:heme binding"/>
    <property type="evidence" value="ECO:0007669"/>
    <property type="project" value="InterPro"/>
</dbReference>
<keyword evidence="9" id="KW-0560">Oxidoreductase</keyword>
<evidence type="ECO:0000313" key="14">
    <source>
        <dbReference type="EMBL" id="TFK79071.1"/>
    </source>
</evidence>
<dbReference type="InterPro" id="IPR002401">
    <property type="entry name" value="Cyt_P450_E_grp-I"/>
</dbReference>
<dbReference type="Gene3D" id="1.10.630.10">
    <property type="entry name" value="Cytochrome P450"/>
    <property type="match status" value="1"/>
</dbReference>
<evidence type="ECO:0000313" key="15">
    <source>
        <dbReference type="Proteomes" id="UP000308197"/>
    </source>
</evidence>
<keyword evidence="5 13" id="KW-0349">Heme</keyword>
<accession>A0A5C3NN23</accession>
<evidence type="ECO:0000256" key="12">
    <source>
        <dbReference type="ARBA" id="ARBA00023136"/>
    </source>
</evidence>
<dbReference type="Pfam" id="PF00067">
    <property type="entry name" value="p450"/>
    <property type="match status" value="1"/>
</dbReference>
<dbReference type="EMBL" id="ML212181">
    <property type="protein sequence ID" value="TFK79071.1"/>
    <property type="molecule type" value="Genomic_DNA"/>
</dbReference>
<evidence type="ECO:0000256" key="8">
    <source>
        <dbReference type="ARBA" id="ARBA00022989"/>
    </source>
</evidence>
<evidence type="ECO:0000256" key="13">
    <source>
        <dbReference type="PIRSR" id="PIRSR602401-1"/>
    </source>
</evidence>
<keyword evidence="15" id="KW-1185">Reference proteome</keyword>
<evidence type="ECO:0000256" key="10">
    <source>
        <dbReference type="ARBA" id="ARBA00023004"/>
    </source>
</evidence>
<dbReference type="STRING" id="1314778.A0A5C3NN23"/>
<dbReference type="SUPFAM" id="SSF48264">
    <property type="entry name" value="Cytochrome P450"/>
    <property type="match status" value="1"/>
</dbReference>
<evidence type="ECO:0000256" key="3">
    <source>
        <dbReference type="ARBA" id="ARBA00005179"/>
    </source>
</evidence>
<keyword evidence="8" id="KW-1133">Transmembrane helix</keyword>
<evidence type="ECO:0000256" key="4">
    <source>
        <dbReference type="ARBA" id="ARBA00010617"/>
    </source>
</evidence>
<dbReference type="InParanoid" id="A0A5C3NN23"/>
<dbReference type="InterPro" id="IPR001128">
    <property type="entry name" value="Cyt_P450"/>
</dbReference>
<dbReference type="GO" id="GO:0016020">
    <property type="term" value="C:membrane"/>
    <property type="evidence" value="ECO:0007669"/>
    <property type="project" value="UniProtKB-SubCell"/>
</dbReference>
<evidence type="ECO:0000256" key="6">
    <source>
        <dbReference type="ARBA" id="ARBA00022692"/>
    </source>
</evidence>
<evidence type="ECO:0000256" key="1">
    <source>
        <dbReference type="ARBA" id="ARBA00001971"/>
    </source>
</evidence>
<dbReference type="PANTHER" id="PTHR46300:SF7">
    <property type="entry name" value="P450, PUTATIVE (EUROFUNG)-RELATED"/>
    <property type="match status" value="1"/>
</dbReference>
<gene>
    <name evidence="14" type="ORF">K466DRAFT_506201</name>
</gene>
<keyword evidence="12" id="KW-0472">Membrane</keyword>
<dbReference type="GO" id="GO:0005506">
    <property type="term" value="F:iron ion binding"/>
    <property type="evidence" value="ECO:0007669"/>
    <property type="project" value="InterPro"/>
</dbReference>
<dbReference type="GO" id="GO:0016705">
    <property type="term" value="F:oxidoreductase activity, acting on paired donors, with incorporation or reduction of molecular oxygen"/>
    <property type="evidence" value="ECO:0007669"/>
    <property type="project" value="InterPro"/>
</dbReference>
<comment type="cofactor">
    <cofactor evidence="1 13">
        <name>heme</name>
        <dbReference type="ChEBI" id="CHEBI:30413"/>
    </cofactor>
</comment>
<keyword evidence="7 13" id="KW-0479">Metal-binding</keyword>